<keyword evidence="2" id="KW-1185">Reference proteome</keyword>
<gene>
    <name evidence="1" type="ORF">SORBI_3001G424650</name>
</gene>
<evidence type="ECO:0000313" key="1">
    <source>
        <dbReference type="EMBL" id="OQU92859.1"/>
    </source>
</evidence>
<organism evidence="1 2">
    <name type="scientific">Sorghum bicolor</name>
    <name type="common">Sorghum</name>
    <name type="synonym">Sorghum vulgare</name>
    <dbReference type="NCBI Taxonomy" id="4558"/>
    <lineage>
        <taxon>Eukaryota</taxon>
        <taxon>Viridiplantae</taxon>
        <taxon>Streptophyta</taxon>
        <taxon>Embryophyta</taxon>
        <taxon>Tracheophyta</taxon>
        <taxon>Spermatophyta</taxon>
        <taxon>Magnoliopsida</taxon>
        <taxon>Liliopsida</taxon>
        <taxon>Poales</taxon>
        <taxon>Poaceae</taxon>
        <taxon>PACMAD clade</taxon>
        <taxon>Panicoideae</taxon>
        <taxon>Andropogonodae</taxon>
        <taxon>Andropogoneae</taxon>
        <taxon>Sorghinae</taxon>
        <taxon>Sorghum</taxon>
    </lineage>
</organism>
<dbReference type="EMBL" id="CM000760">
    <property type="protein sequence ID" value="OQU92859.1"/>
    <property type="molecule type" value="Genomic_DNA"/>
</dbReference>
<name>A0A1Z5SAH6_SORBI</name>
<proteinExistence type="predicted"/>
<reference evidence="2" key="2">
    <citation type="journal article" date="2018" name="Plant J.">
        <title>The Sorghum bicolor reference genome: improved assembly, gene annotations, a transcriptome atlas, and signatures of genome organization.</title>
        <authorList>
            <person name="McCormick R.F."/>
            <person name="Truong S.K."/>
            <person name="Sreedasyam A."/>
            <person name="Jenkins J."/>
            <person name="Shu S."/>
            <person name="Sims D."/>
            <person name="Kennedy M."/>
            <person name="Amirebrahimi M."/>
            <person name="Weers B.D."/>
            <person name="McKinley B."/>
            <person name="Mattison A."/>
            <person name="Morishige D.T."/>
            <person name="Grimwood J."/>
            <person name="Schmutz J."/>
            <person name="Mullet J.E."/>
        </authorList>
    </citation>
    <scope>NUCLEOTIDE SEQUENCE [LARGE SCALE GENOMIC DNA]</scope>
    <source>
        <strain evidence="2">cv. BTx623</strain>
    </source>
</reference>
<dbReference type="Gramene" id="OQU92859">
    <property type="protein sequence ID" value="OQU92859"/>
    <property type="gene ID" value="SORBI_3001G424650"/>
</dbReference>
<dbReference type="AlphaFoldDB" id="A0A1Z5SAH6"/>
<reference evidence="1 2" key="1">
    <citation type="journal article" date="2009" name="Nature">
        <title>The Sorghum bicolor genome and the diversification of grasses.</title>
        <authorList>
            <person name="Paterson A.H."/>
            <person name="Bowers J.E."/>
            <person name="Bruggmann R."/>
            <person name="Dubchak I."/>
            <person name="Grimwood J."/>
            <person name="Gundlach H."/>
            <person name="Haberer G."/>
            <person name="Hellsten U."/>
            <person name="Mitros T."/>
            <person name="Poliakov A."/>
            <person name="Schmutz J."/>
            <person name="Spannagl M."/>
            <person name="Tang H."/>
            <person name="Wang X."/>
            <person name="Wicker T."/>
            <person name="Bharti A.K."/>
            <person name="Chapman J."/>
            <person name="Feltus F.A."/>
            <person name="Gowik U."/>
            <person name="Grigoriev I.V."/>
            <person name="Lyons E."/>
            <person name="Maher C.A."/>
            <person name="Martis M."/>
            <person name="Narechania A."/>
            <person name="Otillar R.P."/>
            <person name="Penning B.W."/>
            <person name="Salamov A.A."/>
            <person name="Wang Y."/>
            <person name="Zhang L."/>
            <person name="Carpita N.C."/>
            <person name="Freeling M."/>
            <person name="Gingle A.R."/>
            <person name="Hash C.T."/>
            <person name="Keller B."/>
            <person name="Klein P."/>
            <person name="Kresovich S."/>
            <person name="McCann M.C."/>
            <person name="Ming R."/>
            <person name="Peterson D.G."/>
            <person name="Mehboob-ur-Rahman"/>
            <person name="Ware D."/>
            <person name="Westhoff P."/>
            <person name="Mayer K.F."/>
            <person name="Messing J."/>
            <person name="Rokhsar D.S."/>
        </authorList>
    </citation>
    <scope>NUCLEOTIDE SEQUENCE [LARGE SCALE GENOMIC DNA]</scope>
    <source>
        <strain evidence="2">cv. BTx623</strain>
    </source>
</reference>
<dbReference type="InParanoid" id="A0A1Z5SAH6"/>
<sequence>MLDCQMGLVRRNAGQSYMSYSPTKSKVKVSSIGAQILGGVIKVSSAASACMAAKTSLRFTIRRYDASRDFRTPLTCEGKMQCRHTRTPHRMPV</sequence>
<dbReference type="Proteomes" id="UP000000768">
    <property type="component" value="Chromosome 1"/>
</dbReference>
<evidence type="ECO:0000313" key="2">
    <source>
        <dbReference type="Proteomes" id="UP000000768"/>
    </source>
</evidence>
<protein>
    <submittedName>
        <fullName evidence="1">Uncharacterized protein</fullName>
    </submittedName>
</protein>
<accession>A0A1Z5SAH6</accession>